<feature type="transmembrane region" description="Helical" evidence="1">
    <location>
        <begin position="99"/>
        <end position="120"/>
    </location>
</feature>
<gene>
    <name evidence="2" type="ORF">NQ317_007784</name>
</gene>
<evidence type="ECO:0000256" key="1">
    <source>
        <dbReference type="SAM" id="Phobius"/>
    </source>
</evidence>
<keyword evidence="1" id="KW-1133">Transmembrane helix</keyword>
<reference evidence="2" key="1">
    <citation type="journal article" date="2023" name="Insect Mol. Biol.">
        <title>Genome sequencing provides insights into the evolution of gene families encoding plant cell wall-degrading enzymes in longhorned beetles.</title>
        <authorList>
            <person name="Shin N.R."/>
            <person name="Okamura Y."/>
            <person name="Kirsch R."/>
            <person name="Pauchet Y."/>
        </authorList>
    </citation>
    <scope>NUCLEOTIDE SEQUENCE</scope>
    <source>
        <strain evidence="2">MMC_N1</strain>
    </source>
</reference>
<accession>A0ABQ9JX67</accession>
<dbReference type="Proteomes" id="UP001162164">
    <property type="component" value="Unassembled WGS sequence"/>
</dbReference>
<protein>
    <submittedName>
        <fullName evidence="2">Uncharacterized protein</fullName>
    </submittedName>
</protein>
<keyword evidence="3" id="KW-1185">Reference proteome</keyword>
<comment type="caution">
    <text evidence="2">The sequence shown here is derived from an EMBL/GenBank/DDBJ whole genome shotgun (WGS) entry which is preliminary data.</text>
</comment>
<dbReference type="EMBL" id="JAPWTJ010000124">
    <property type="protein sequence ID" value="KAJ8982436.1"/>
    <property type="molecule type" value="Genomic_DNA"/>
</dbReference>
<evidence type="ECO:0000313" key="3">
    <source>
        <dbReference type="Proteomes" id="UP001162164"/>
    </source>
</evidence>
<evidence type="ECO:0000313" key="2">
    <source>
        <dbReference type="EMBL" id="KAJ8982436.1"/>
    </source>
</evidence>
<organism evidence="2 3">
    <name type="scientific">Molorchus minor</name>
    <dbReference type="NCBI Taxonomy" id="1323400"/>
    <lineage>
        <taxon>Eukaryota</taxon>
        <taxon>Metazoa</taxon>
        <taxon>Ecdysozoa</taxon>
        <taxon>Arthropoda</taxon>
        <taxon>Hexapoda</taxon>
        <taxon>Insecta</taxon>
        <taxon>Pterygota</taxon>
        <taxon>Neoptera</taxon>
        <taxon>Endopterygota</taxon>
        <taxon>Coleoptera</taxon>
        <taxon>Polyphaga</taxon>
        <taxon>Cucujiformia</taxon>
        <taxon>Chrysomeloidea</taxon>
        <taxon>Cerambycidae</taxon>
        <taxon>Lamiinae</taxon>
        <taxon>Monochamini</taxon>
        <taxon>Molorchus</taxon>
    </lineage>
</organism>
<keyword evidence="1" id="KW-0812">Transmembrane</keyword>
<proteinExistence type="predicted"/>
<feature type="non-terminal residue" evidence="2">
    <location>
        <position position="1"/>
    </location>
</feature>
<keyword evidence="1" id="KW-0472">Membrane</keyword>
<sequence length="172" mass="20336">SFLVFNITPGYHFTDNFRLLGASHNKFAVANIVVDQKTRVHYILEQVTYFVKYVEMQRTMLYKKFGSTLLRPYLTHLYKPLDADEIKERKYWAVTRQKVLELVEDLIMITIYVVLLYLVILKDKHPLSFLSNIEVVELVNGIHTRTILLEDVERRDDVENGYIYSRNMSTLV</sequence>
<name>A0ABQ9JX67_9CUCU</name>